<keyword evidence="10" id="KW-1185">Reference proteome</keyword>
<dbReference type="GO" id="GO:0019379">
    <property type="term" value="P:sulfate assimilation, phosphoadenylyl sulfate reduction by phosphoadenylyl-sulfate reductase (thioredoxin)"/>
    <property type="evidence" value="ECO:0007669"/>
    <property type="project" value="TreeGrafter"/>
</dbReference>
<dbReference type="SUPFAM" id="SSF52540">
    <property type="entry name" value="P-loop containing nucleoside triphosphate hydrolases"/>
    <property type="match status" value="1"/>
</dbReference>
<evidence type="ECO:0000256" key="6">
    <source>
        <dbReference type="HAMAP-Rule" id="MF_00065"/>
    </source>
</evidence>
<dbReference type="EC" id="2.7.1.25" evidence="2 6"/>
<dbReference type="EMBL" id="JAVMIP010000006">
    <property type="protein sequence ID" value="MDS3860717.1"/>
    <property type="molecule type" value="Genomic_DNA"/>
</dbReference>
<sequence>MVSTQVFNSMTDEKSINRAISGGIIWLTGLSGSGKSTIATHLCKTLIQANLKVEILDGDQIRTWLSPGLGFTKADRDLNVQRVGIVANLLSRNGILVIVAMISPYRAIRNHLKATTHNFVEIFINAPLEVCEMRDPKGLYAQARAGDMQGFTGMNDPYEIPLQPDLICHTADETIAESVSKIIQTLSDRSLIPNLDHQ</sequence>
<dbReference type="InterPro" id="IPR050512">
    <property type="entry name" value="Sulf_AdTrans/APS_kinase"/>
</dbReference>
<name>A0AAE4FSW4_9CYAN</name>
<dbReference type="PANTHER" id="PTHR42700">
    <property type="entry name" value="SULFATE ADENYLYLTRANSFERASE"/>
    <property type="match status" value="1"/>
</dbReference>
<reference evidence="10" key="1">
    <citation type="submission" date="2023-07" db="EMBL/GenBank/DDBJ databases">
        <authorList>
            <person name="Luz R."/>
            <person name="Cordeiro R."/>
            <person name="Fonseca A."/>
            <person name="Goncalves V."/>
        </authorList>
    </citation>
    <scope>NUCLEOTIDE SEQUENCE [LARGE SCALE GENOMIC DNA]</scope>
    <source>
        <strain evidence="10">BACA0444</strain>
    </source>
</reference>
<keyword evidence="6 7" id="KW-0418">Kinase</keyword>
<comment type="similarity">
    <text evidence="6 7">Belongs to the APS kinase family.</text>
</comment>
<keyword evidence="3 6" id="KW-0808">Transferase</keyword>
<keyword evidence="4 6" id="KW-0547">Nucleotide-binding</keyword>
<dbReference type="AlphaFoldDB" id="A0AAE4FSW4"/>
<comment type="caution">
    <text evidence="9">The sequence shown here is derived from an EMBL/GenBank/DDBJ whole genome shotgun (WGS) entry which is preliminary data.</text>
</comment>
<dbReference type="GO" id="GO:0005737">
    <property type="term" value="C:cytoplasm"/>
    <property type="evidence" value="ECO:0007669"/>
    <property type="project" value="TreeGrafter"/>
</dbReference>
<dbReference type="NCBIfam" id="NF003013">
    <property type="entry name" value="PRK03846.1"/>
    <property type="match status" value="1"/>
</dbReference>
<evidence type="ECO:0000313" key="9">
    <source>
        <dbReference type="EMBL" id="MDS3860717.1"/>
    </source>
</evidence>
<dbReference type="Proteomes" id="UP001268256">
    <property type="component" value="Unassembled WGS sequence"/>
</dbReference>
<organism evidence="9 10">
    <name type="scientific">Pseudocalidococcus azoricus BACA0444</name>
    <dbReference type="NCBI Taxonomy" id="2918990"/>
    <lineage>
        <taxon>Bacteria</taxon>
        <taxon>Bacillati</taxon>
        <taxon>Cyanobacteriota</taxon>
        <taxon>Cyanophyceae</taxon>
        <taxon>Acaryochloridales</taxon>
        <taxon>Thermosynechococcaceae</taxon>
        <taxon>Pseudocalidococcus</taxon>
        <taxon>Pseudocalidococcus azoricus</taxon>
    </lineage>
</organism>
<dbReference type="InterPro" id="IPR059117">
    <property type="entry name" value="APS_kinase_dom"/>
</dbReference>
<dbReference type="GO" id="GO:0070814">
    <property type="term" value="P:hydrogen sulfide biosynthetic process"/>
    <property type="evidence" value="ECO:0007669"/>
    <property type="project" value="UniProtKB-UniRule"/>
</dbReference>
<dbReference type="CDD" id="cd02027">
    <property type="entry name" value="APSK"/>
    <property type="match status" value="1"/>
</dbReference>
<evidence type="ECO:0000256" key="2">
    <source>
        <dbReference type="ARBA" id="ARBA00012121"/>
    </source>
</evidence>
<evidence type="ECO:0000256" key="5">
    <source>
        <dbReference type="ARBA" id="ARBA00022840"/>
    </source>
</evidence>
<evidence type="ECO:0000256" key="1">
    <source>
        <dbReference type="ARBA" id="ARBA00001823"/>
    </source>
</evidence>
<evidence type="ECO:0000256" key="3">
    <source>
        <dbReference type="ARBA" id="ARBA00022679"/>
    </source>
</evidence>
<feature type="active site" description="Phosphoserine intermediate" evidence="6">
    <location>
        <position position="103"/>
    </location>
</feature>
<accession>A0AAE4FSW4</accession>
<dbReference type="GO" id="GO:0010134">
    <property type="term" value="P:sulfate assimilation via adenylyl sulfate reduction"/>
    <property type="evidence" value="ECO:0007669"/>
    <property type="project" value="TreeGrafter"/>
</dbReference>
<dbReference type="GO" id="GO:0005524">
    <property type="term" value="F:ATP binding"/>
    <property type="evidence" value="ECO:0007669"/>
    <property type="project" value="UniProtKB-UniRule"/>
</dbReference>
<protein>
    <recommendedName>
        <fullName evidence="2 6">Adenylyl-sulfate kinase</fullName>
        <ecNumber evidence="2 6">2.7.1.25</ecNumber>
    </recommendedName>
    <alternativeName>
        <fullName evidence="6">APS kinase</fullName>
    </alternativeName>
    <alternativeName>
        <fullName evidence="6">ATP adenosine-5'-phosphosulfate 3'-phosphotransferase</fullName>
    </alternativeName>
    <alternativeName>
        <fullName evidence="6">Adenosine-5'-phosphosulfate kinase</fullName>
    </alternativeName>
</protein>
<evidence type="ECO:0000259" key="8">
    <source>
        <dbReference type="Pfam" id="PF01583"/>
    </source>
</evidence>
<dbReference type="Gene3D" id="3.40.50.300">
    <property type="entry name" value="P-loop containing nucleotide triphosphate hydrolases"/>
    <property type="match status" value="1"/>
</dbReference>
<dbReference type="PANTHER" id="PTHR42700:SF1">
    <property type="entry name" value="SULFATE ADENYLYLTRANSFERASE"/>
    <property type="match status" value="1"/>
</dbReference>
<evidence type="ECO:0000313" key="10">
    <source>
        <dbReference type="Proteomes" id="UP001268256"/>
    </source>
</evidence>
<evidence type="ECO:0000256" key="7">
    <source>
        <dbReference type="RuleBase" id="RU004347"/>
    </source>
</evidence>
<dbReference type="GO" id="GO:0004020">
    <property type="term" value="F:adenylylsulfate kinase activity"/>
    <property type="evidence" value="ECO:0007669"/>
    <property type="project" value="UniProtKB-UniRule"/>
</dbReference>
<keyword evidence="5 6" id="KW-0067">ATP-binding</keyword>
<dbReference type="InterPro" id="IPR002891">
    <property type="entry name" value="APS"/>
</dbReference>
<dbReference type="InterPro" id="IPR027417">
    <property type="entry name" value="P-loop_NTPase"/>
</dbReference>
<keyword evidence="6" id="KW-0597">Phosphoprotein</keyword>
<dbReference type="NCBIfam" id="TIGR00455">
    <property type="entry name" value="apsK"/>
    <property type="match status" value="1"/>
</dbReference>
<dbReference type="GO" id="GO:0004781">
    <property type="term" value="F:sulfate adenylyltransferase (ATP) activity"/>
    <property type="evidence" value="ECO:0007669"/>
    <property type="project" value="TreeGrafter"/>
</dbReference>
<dbReference type="HAMAP" id="MF_00065">
    <property type="entry name" value="Adenylyl_sulf_kinase"/>
    <property type="match status" value="1"/>
</dbReference>
<evidence type="ECO:0000256" key="4">
    <source>
        <dbReference type="ARBA" id="ARBA00022741"/>
    </source>
</evidence>
<dbReference type="Pfam" id="PF01583">
    <property type="entry name" value="APS_kinase"/>
    <property type="match status" value="1"/>
</dbReference>
<comment type="catalytic activity">
    <reaction evidence="1 6 7">
        <text>adenosine 5'-phosphosulfate + ATP = 3'-phosphoadenylyl sulfate + ADP + H(+)</text>
        <dbReference type="Rhea" id="RHEA:24152"/>
        <dbReference type="ChEBI" id="CHEBI:15378"/>
        <dbReference type="ChEBI" id="CHEBI:30616"/>
        <dbReference type="ChEBI" id="CHEBI:58243"/>
        <dbReference type="ChEBI" id="CHEBI:58339"/>
        <dbReference type="ChEBI" id="CHEBI:456216"/>
        <dbReference type="EC" id="2.7.1.25"/>
    </reaction>
</comment>
<proteinExistence type="inferred from homology"/>
<comment type="function">
    <text evidence="6 7">Catalyzes the synthesis of activated sulfate.</text>
</comment>
<feature type="domain" description="APS kinase" evidence="8">
    <location>
        <begin position="22"/>
        <end position="168"/>
    </location>
</feature>
<feature type="binding site" evidence="6">
    <location>
        <begin position="29"/>
        <end position="36"/>
    </location>
    <ligand>
        <name>ATP</name>
        <dbReference type="ChEBI" id="CHEBI:30616"/>
    </ligand>
</feature>
<comment type="pathway">
    <text evidence="6 7">Sulfur metabolism; hydrogen sulfide biosynthesis; sulfite from sulfate: step 2/3.</text>
</comment>
<gene>
    <name evidence="6 9" type="primary">cysC</name>
    <name evidence="9" type="ORF">RIF25_07810</name>
</gene>